<dbReference type="AlphaFoldDB" id="A0A8H3F4B6"/>
<proteinExistence type="predicted"/>
<gene>
    <name evidence="1" type="ORF">GOMPHAMPRED_001671</name>
</gene>
<keyword evidence="2" id="KW-1185">Reference proteome</keyword>
<sequence>MSGGITHNCWRVPDVATEPLSEEAAKVANSVKNIHKLTHGTAGKRFQAINYIPIHKFARDSYIVDYEYQASRHFHRKAALLSLESTKAHLEEHGKGLNIELVAYHSMHNELKAEVDPLTARILSLEEEQKTVSALSHA</sequence>
<dbReference type="Proteomes" id="UP000664169">
    <property type="component" value="Unassembled WGS sequence"/>
</dbReference>
<evidence type="ECO:0000313" key="1">
    <source>
        <dbReference type="EMBL" id="CAF9919076.1"/>
    </source>
</evidence>
<comment type="caution">
    <text evidence="1">The sequence shown here is derived from an EMBL/GenBank/DDBJ whole genome shotgun (WGS) entry which is preliminary data.</text>
</comment>
<evidence type="ECO:0000313" key="2">
    <source>
        <dbReference type="Proteomes" id="UP000664169"/>
    </source>
</evidence>
<protein>
    <submittedName>
        <fullName evidence="1">Uncharacterized protein</fullName>
    </submittedName>
</protein>
<name>A0A8H3F4B6_9LECA</name>
<accession>A0A8H3F4B6</accession>
<organism evidence="1 2">
    <name type="scientific">Gomphillus americanus</name>
    <dbReference type="NCBI Taxonomy" id="1940652"/>
    <lineage>
        <taxon>Eukaryota</taxon>
        <taxon>Fungi</taxon>
        <taxon>Dikarya</taxon>
        <taxon>Ascomycota</taxon>
        <taxon>Pezizomycotina</taxon>
        <taxon>Lecanoromycetes</taxon>
        <taxon>OSLEUM clade</taxon>
        <taxon>Ostropomycetidae</taxon>
        <taxon>Ostropales</taxon>
        <taxon>Graphidaceae</taxon>
        <taxon>Gomphilloideae</taxon>
        <taxon>Gomphillus</taxon>
    </lineage>
</organism>
<reference evidence="1" key="1">
    <citation type="submission" date="2021-03" db="EMBL/GenBank/DDBJ databases">
        <authorList>
            <person name="Tagirdzhanova G."/>
        </authorList>
    </citation>
    <scope>NUCLEOTIDE SEQUENCE</scope>
</reference>
<dbReference type="EMBL" id="CAJPDQ010000014">
    <property type="protein sequence ID" value="CAF9919076.1"/>
    <property type="molecule type" value="Genomic_DNA"/>
</dbReference>